<gene>
    <name evidence="1" type="ORF">SAMN05216192_1051</name>
</gene>
<proteinExistence type="predicted"/>
<sequence>MFFCTATKDFNTLAANTVNYWSDMR</sequence>
<protein>
    <submittedName>
        <fullName evidence="1">Uncharacterized protein</fullName>
    </submittedName>
</protein>
<dbReference type="AlphaFoldDB" id="A0A1G8K130"/>
<reference evidence="2" key="1">
    <citation type="submission" date="2016-10" db="EMBL/GenBank/DDBJ databases">
        <authorList>
            <person name="Varghese N."/>
            <person name="Submissions S."/>
        </authorList>
    </citation>
    <scope>NUCLEOTIDE SEQUENCE [LARGE SCALE GENOMIC DNA]</scope>
    <source>
        <strain evidence="2">CGMCC 1.11012</strain>
    </source>
</reference>
<dbReference type="Proteomes" id="UP000199050">
    <property type="component" value="Unassembled WGS sequence"/>
</dbReference>
<dbReference type="EMBL" id="FNDX01000005">
    <property type="protein sequence ID" value="SDI37186.1"/>
    <property type="molecule type" value="Genomic_DNA"/>
</dbReference>
<accession>A0A1G8K130</accession>
<evidence type="ECO:0000313" key="1">
    <source>
        <dbReference type="EMBL" id="SDI37186.1"/>
    </source>
</evidence>
<keyword evidence="2" id="KW-1185">Reference proteome</keyword>
<organism evidence="1 2">
    <name type="scientific">Paenibacillus typhae</name>
    <dbReference type="NCBI Taxonomy" id="1174501"/>
    <lineage>
        <taxon>Bacteria</taxon>
        <taxon>Bacillati</taxon>
        <taxon>Bacillota</taxon>
        <taxon>Bacilli</taxon>
        <taxon>Bacillales</taxon>
        <taxon>Paenibacillaceae</taxon>
        <taxon>Paenibacillus</taxon>
    </lineage>
</organism>
<name>A0A1G8K130_9BACL</name>
<evidence type="ECO:0000313" key="2">
    <source>
        <dbReference type="Proteomes" id="UP000199050"/>
    </source>
</evidence>